<feature type="region of interest" description="Disordered" evidence="1">
    <location>
        <begin position="17"/>
        <end position="72"/>
    </location>
</feature>
<evidence type="ECO:0008006" key="4">
    <source>
        <dbReference type="Google" id="ProtNLM"/>
    </source>
</evidence>
<dbReference type="EMBL" id="SUKA01000002">
    <property type="protein sequence ID" value="TJY66895.1"/>
    <property type="molecule type" value="Genomic_DNA"/>
</dbReference>
<dbReference type="AlphaFoldDB" id="A0A4U0H5A1"/>
<keyword evidence="3" id="KW-1185">Reference proteome</keyword>
<name>A0A4U0H5A1_9SPHI</name>
<feature type="compositionally biased region" description="Low complexity" evidence="1">
    <location>
        <begin position="28"/>
        <end position="48"/>
    </location>
</feature>
<accession>A0A4U0H5A1</accession>
<evidence type="ECO:0000313" key="2">
    <source>
        <dbReference type="EMBL" id="TJY66895.1"/>
    </source>
</evidence>
<evidence type="ECO:0000313" key="3">
    <source>
        <dbReference type="Proteomes" id="UP000309872"/>
    </source>
</evidence>
<dbReference type="Proteomes" id="UP000309872">
    <property type="component" value="Unassembled WGS sequence"/>
</dbReference>
<feature type="compositionally biased region" description="Pro residues" evidence="1">
    <location>
        <begin position="60"/>
        <end position="72"/>
    </location>
</feature>
<dbReference type="RefSeq" id="WP_136820244.1">
    <property type="nucleotide sequence ID" value="NZ_BMJX01000002.1"/>
</dbReference>
<evidence type="ECO:0000256" key="1">
    <source>
        <dbReference type="SAM" id="MobiDB-lite"/>
    </source>
</evidence>
<organism evidence="2 3">
    <name type="scientific">Sphingobacterium alkalisoli</name>
    <dbReference type="NCBI Taxonomy" id="1874115"/>
    <lineage>
        <taxon>Bacteria</taxon>
        <taxon>Pseudomonadati</taxon>
        <taxon>Bacteroidota</taxon>
        <taxon>Sphingobacteriia</taxon>
        <taxon>Sphingobacteriales</taxon>
        <taxon>Sphingobacteriaceae</taxon>
        <taxon>Sphingobacterium</taxon>
    </lineage>
</organism>
<gene>
    <name evidence="2" type="ORF">FAZ19_08295</name>
</gene>
<reference evidence="2 3" key="1">
    <citation type="submission" date="2019-04" db="EMBL/GenBank/DDBJ databases">
        <title>Sphingobacterium olei sp. nov., isolated from oil-contaminated soil.</title>
        <authorList>
            <person name="Liu B."/>
        </authorList>
    </citation>
    <scope>NUCLEOTIDE SEQUENCE [LARGE SCALE GENOMIC DNA]</scope>
    <source>
        <strain evidence="2 3">Y3L14</strain>
    </source>
</reference>
<proteinExistence type="predicted"/>
<comment type="caution">
    <text evidence="2">The sequence shown here is derived from an EMBL/GenBank/DDBJ whole genome shotgun (WGS) entry which is preliminary data.</text>
</comment>
<sequence length="72" mass="7709">MTLSVLFGCDNQKTVRDGDDVPVSRQYNDNIQGGIIGSDSISSDTGNIQYRDTASSNPTAIPPPTPEPQRAE</sequence>
<protein>
    <recommendedName>
        <fullName evidence="4">Lipoprotein</fullName>
    </recommendedName>
</protein>